<dbReference type="HOGENOM" id="CLU_024138_5_0_1"/>
<evidence type="ECO:0000256" key="6">
    <source>
        <dbReference type="ARBA" id="ARBA00074960"/>
    </source>
</evidence>
<keyword evidence="10" id="KW-1185">Reference proteome</keyword>
<dbReference type="FunFam" id="2.60.120.1040:FF:000001">
    <property type="entry name" value="Zinc finger protein ZPR1"/>
    <property type="match status" value="1"/>
</dbReference>
<gene>
    <name evidence="9" type="primary">109536966</name>
    <name evidence="8" type="ORF">YQE_05837</name>
</gene>
<dbReference type="FunFam" id="2.60.120.1040:FF:000003">
    <property type="entry name" value="Zinc finger protein zpr1"/>
    <property type="match status" value="1"/>
</dbReference>
<feature type="domain" description="Zinc finger ZPR1-type" evidence="7">
    <location>
        <begin position="245"/>
        <end position="406"/>
    </location>
</feature>
<keyword evidence="5" id="KW-0862">Zinc</keyword>
<dbReference type="PANTHER" id="PTHR10876:SF0">
    <property type="entry name" value="ZINC FINGER PROTEIN ZPR1"/>
    <property type="match status" value="1"/>
</dbReference>
<evidence type="ECO:0000256" key="2">
    <source>
        <dbReference type="ARBA" id="ARBA00022723"/>
    </source>
</evidence>
<evidence type="ECO:0000256" key="3">
    <source>
        <dbReference type="ARBA" id="ARBA00022737"/>
    </source>
</evidence>
<sequence>MADHKPLFRDLDGDDADPEATIVDSLCMNCQKDGQTRLLLTKIPFYKEVVIMSFTCEHCGYQNNEIQSSSVIPEKGVKITLTVASKEDLNRQLVKSDHTSTQIPELSFEVPSQSQKGEITTVEGLLNRAISGLEQDQPARREQHLEVAKQIDAFIRSLQELKELDKPFTLILEDISGNSFIENLSAPKSDPQCTYEYFRRSPEQDRELGIFSHEEVTGEKSILHPIKEGEFTLEDIESEVLRFATNCSNCGAPCETNMKMTNIPHFKEVVIMATSCDACGIRTNEVKSGAGVEPQGVHIEVEVRRKEDLTRDVLKSDTCDLEIPQLELTVGPHALGGRFTTIEGLITAMKDQLNDPATSHIFGDSKQDKTKQQFEQFLSKLDDILENKVVATVVLDDPCGNSYIQSMKDGDETDDQLKITHYERTFEQNEELGLNDMHTENYTNS</sequence>
<dbReference type="EnsemblMetazoa" id="XM_019903459.1">
    <property type="protein sequence ID" value="XP_019759018.1"/>
    <property type="gene ID" value="LOC109536966"/>
</dbReference>
<accession>N6UGB0</accession>
<dbReference type="InterPro" id="IPR004457">
    <property type="entry name" value="Znf_ZPR1"/>
</dbReference>
<keyword evidence="4" id="KW-0863">Zinc-finger</keyword>
<dbReference type="FunFam" id="2.20.25.420:FF:000003">
    <property type="entry name" value="zinc finger protein ZPR1"/>
    <property type="match status" value="1"/>
</dbReference>
<evidence type="ECO:0000256" key="4">
    <source>
        <dbReference type="ARBA" id="ARBA00022771"/>
    </source>
</evidence>
<keyword evidence="2" id="KW-0479">Metal-binding</keyword>
<dbReference type="Pfam" id="PF22794">
    <property type="entry name" value="jr-ZPR1"/>
    <property type="match status" value="2"/>
</dbReference>
<feature type="non-terminal residue" evidence="8">
    <location>
        <position position="1"/>
    </location>
</feature>
<reference evidence="9" key="2">
    <citation type="submission" date="2024-08" db="UniProtKB">
        <authorList>
            <consortium name="EnsemblMetazoa"/>
        </authorList>
    </citation>
    <scope>IDENTIFICATION</scope>
</reference>
<dbReference type="InterPro" id="IPR042451">
    <property type="entry name" value="ZPR1_A/B_dom"/>
</dbReference>
<name>N6UGB0_DENPD</name>
<dbReference type="InterPro" id="IPR056180">
    <property type="entry name" value="ZPR1_jr_dom"/>
</dbReference>
<dbReference type="Proteomes" id="UP000019118">
    <property type="component" value="Unassembled WGS sequence"/>
</dbReference>
<organism evidence="8">
    <name type="scientific">Dendroctonus ponderosae</name>
    <name type="common">Mountain pine beetle</name>
    <dbReference type="NCBI Taxonomy" id="77166"/>
    <lineage>
        <taxon>Eukaryota</taxon>
        <taxon>Metazoa</taxon>
        <taxon>Ecdysozoa</taxon>
        <taxon>Arthropoda</taxon>
        <taxon>Hexapoda</taxon>
        <taxon>Insecta</taxon>
        <taxon>Pterygota</taxon>
        <taxon>Neoptera</taxon>
        <taxon>Endopterygota</taxon>
        <taxon>Coleoptera</taxon>
        <taxon>Polyphaga</taxon>
        <taxon>Cucujiformia</taxon>
        <taxon>Curculionidae</taxon>
        <taxon>Scolytinae</taxon>
        <taxon>Dendroctonus</taxon>
    </lineage>
</organism>
<dbReference type="Pfam" id="PF03367">
    <property type="entry name" value="Zn_ribbon_ZPR1"/>
    <property type="match status" value="2"/>
</dbReference>
<evidence type="ECO:0000313" key="10">
    <source>
        <dbReference type="Proteomes" id="UP000019118"/>
    </source>
</evidence>
<dbReference type="EMBL" id="KB740940">
    <property type="protein sequence ID" value="ENN77687.1"/>
    <property type="molecule type" value="Genomic_DNA"/>
</dbReference>
<dbReference type="FunFam" id="2.20.25.420:FF:000001">
    <property type="entry name" value="Zinc finger protein ZPR1"/>
    <property type="match status" value="1"/>
</dbReference>
<protein>
    <recommendedName>
        <fullName evidence="6">Zinc finger protein ZPR1</fullName>
    </recommendedName>
</protein>
<evidence type="ECO:0000259" key="7">
    <source>
        <dbReference type="SMART" id="SM00709"/>
    </source>
</evidence>
<dbReference type="InterPro" id="IPR042452">
    <property type="entry name" value="ZPR1_Znf1/2"/>
</dbReference>
<keyword evidence="3" id="KW-0677">Repeat</keyword>
<comment type="similarity">
    <text evidence="1">Belongs to the ZPR1 family.</text>
</comment>
<dbReference type="NCBIfam" id="TIGR00310">
    <property type="entry name" value="ZPR1_znf"/>
    <property type="match status" value="2"/>
</dbReference>
<reference evidence="8 10" key="1">
    <citation type="journal article" date="2013" name="Genome Biol.">
        <title>Draft genome of the mountain pine beetle, Dendroctonus ponderosae Hopkins, a major forest pest.</title>
        <authorList>
            <person name="Keeling C.I."/>
            <person name="Yuen M.M."/>
            <person name="Liao N.Y."/>
            <person name="Docking T.R."/>
            <person name="Chan S.K."/>
            <person name="Taylor G.A."/>
            <person name="Palmquist D.L."/>
            <person name="Jackman S.D."/>
            <person name="Nguyen A."/>
            <person name="Li M."/>
            <person name="Henderson H."/>
            <person name="Janes J.K."/>
            <person name="Zhao Y."/>
            <person name="Pandoh P."/>
            <person name="Moore R."/>
            <person name="Sperling F.A."/>
            <person name="Huber D.P."/>
            <person name="Birol I."/>
            <person name="Jones S.J."/>
            <person name="Bohlmann J."/>
        </authorList>
    </citation>
    <scope>NUCLEOTIDE SEQUENCE</scope>
</reference>
<evidence type="ECO:0000313" key="9">
    <source>
        <dbReference type="EnsemblMetazoa" id="XP_019759018.1"/>
    </source>
</evidence>
<proteinExistence type="inferred from homology"/>
<dbReference type="GO" id="GO:0005634">
    <property type="term" value="C:nucleus"/>
    <property type="evidence" value="ECO:0007669"/>
    <property type="project" value="TreeGrafter"/>
</dbReference>
<dbReference type="Gene3D" id="2.60.120.1040">
    <property type="entry name" value="ZPR1, A/B domain"/>
    <property type="match status" value="2"/>
</dbReference>
<dbReference type="Gene3D" id="2.20.25.420">
    <property type="entry name" value="ZPR1, zinc finger domain"/>
    <property type="match status" value="2"/>
</dbReference>
<evidence type="ECO:0000256" key="5">
    <source>
        <dbReference type="ARBA" id="ARBA00022833"/>
    </source>
</evidence>
<dbReference type="PANTHER" id="PTHR10876">
    <property type="entry name" value="ZINC FINGER PROTEIN ZPR1"/>
    <property type="match status" value="1"/>
</dbReference>
<dbReference type="SMART" id="SM00709">
    <property type="entry name" value="Zpr1"/>
    <property type="match status" value="2"/>
</dbReference>
<dbReference type="OrthoDB" id="308464at2759"/>
<evidence type="ECO:0000313" key="8">
    <source>
        <dbReference type="EMBL" id="ENN77687.1"/>
    </source>
</evidence>
<dbReference type="KEGG" id="dpa:109536966"/>
<dbReference type="OMA" id="FREVVIM"/>
<dbReference type="AlphaFoldDB" id="N6UGB0"/>
<dbReference type="InterPro" id="IPR040141">
    <property type="entry name" value="ZPR1"/>
</dbReference>
<dbReference type="GO" id="GO:0048731">
    <property type="term" value="P:system development"/>
    <property type="evidence" value="ECO:0007669"/>
    <property type="project" value="UniProtKB-ARBA"/>
</dbReference>
<evidence type="ECO:0000256" key="1">
    <source>
        <dbReference type="ARBA" id="ARBA00008354"/>
    </source>
</evidence>
<feature type="domain" description="Zinc finger ZPR1-type" evidence="7">
    <location>
        <begin position="25"/>
        <end position="183"/>
    </location>
</feature>
<dbReference type="GO" id="GO:0008270">
    <property type="term" value="F:zinc ion binding"/>
    <property type="evidence" value="ECO:0007669"/>
    <property type="project" value="UniProtKB-KW"/>
</dbReference>